<name>A0ACD5U4F4_AVESA</name>
<accession>A0ACD5U4F4</accession>
<sequence length="480" mass="54127">MAPPALPPRKKKSRQPAATTILSLGDELLREVFLRLPSLPSLVRAALACPAFLRAVRSSPAFRRRFRELHSPTILGAFLVNDEPPMPTFVPVCLRGRHSDPDHAAALRGLDVFLTRLPDAIGDKKYDGEDKEEEAEDEVEKDAEDEVEEDAEDEDEEDTEDEDEDREDEEEDGRSGWSMSVCRDVHVQDEEDAEDEGWYMSRCCDGYVVLVRPRWNTKKVAVYDPLTGALHLFPVPPDEVFSGEPEETEAEYHVIPSEADDRSFRLLCVPKGNGGDQIAVLSPDAMEWRIFPAGVRLQEEGNVKLVKNGLVYWACPDEDEDYIHVLNIATLQFSQIDLPTGLSGVYGETKDGKLCLVRGSDLVLDIWVQRAGKDGVDEWKRDRKFRMVDAISNLDLNIRDECPQLNVVAIIGGIVYLSIHQDEPPNWLLSFCLETRELKKLGHITSFEFCYPYIMAWPPSLVHNKEANMRPLQTSAAPVV</sequence>
<proteinExistence type="predicted"/>
<evidence type="ECO:0000313" key="1">
    <source>
        <dbReference type="EnsemblPlants" id="AVESA.00010b.r2.1DG0178320.1.CDS"/>
    </source>
</evidence>
<organism evidence="1 2">
    <name type="scientific">Avena sativa</name>
    <name type="common">Oat</name>
    <dbReference type="NCBI Taxonomy" id="4498"/>
    <lineage>
        <taxon>Eukaryota</taxon>
        <taxon>Viridiplantae</taxon>
        <taxon>Streptophyta</taxon>
        <taxon>Embryophyta</taxon>
        <taxon>Tracheophyta</taxon>
        <taxon>Spermatophyta</taxon>
        <taxon>Magnoliopsida</taxon>
        <taxon>Liliopsida</taxon>
        <taxon>Poales</taxon>
        <taxon>Poaceae</taxon>
        <taxon>BOP clade</taxon>
        <taxon>Pooideae</taxon>
        <taxon>Poodae</taxon>
        <taxon>Poeae</taxon>
        <taxon>Poeae Chloroplast Group 1 (Aveneae type)</taxon>
        <taxon>Aveninae</taxon>
        <taxon>Avena</taxon>
    </lineage>
</organism>
<reference evidence="1" key="2">
    <citation type="submission" date="2025-09" db="UniProtKB">
        <authorList>
            <consortium name="EnsemblPlants"/>
        </authorList>
    </citation>
    <scope>IDENTIFICATION</scope>
</reference>
<dbReference type="Proteomes" id="UP001732700">
    <property type="component" value="Chromosome 1D"/>
</dbReference>
<keyword evidence="2" id="KW-1185">Reference proteome</keyword>
<evidence type="ECO:0000313" key="2">
    <source>
        <dbReference type="Proteomes" id="UP001732700"/>
    </source>
</evidence>
<reference evidence="1" key="1">
    <citation type="submission" date="2021-05" db="EMBL/GenBank/DDBJ databases">
        <authorList>
            <person name="Scholz U."/>
            <person name="Mascher M."/>
            <person name="Fiebig A."/>
        </authorList>
    </citation>
    <scope>NUCLEOTIDE SEQUENCE [LARGE SCALE GENOMIC DNA]</scope>
</reference>
<protein>
    <submittedName>
        <fullName evidence="1">Uncharacterized protein</fullName>
    </submittedName>
</protein>
<dbReference type="EnsemblPlants" id="AVESA.00010b.r2.1DG0178320.1">
    <property type="protein sequence ID" value="AVESA.00010b.r2.1DG0178320.1.CDS"/>
    <property type="gene ID" value="AVESA.00010b.r2.1DG0178320"/>
</dbReference>